<proteinExistence type="predicted"/>
<keyword evidence="2" id="KW-1185">Reference proteome</keyword>
<protein>
    <recommendedName>
        <fullName evidence="3">Replication-relaxation</fullName>
    </recommendedName>
</protein>
<sequence>MLLHWKDGDYTAFEKMIGAVADAGVIRVEDLCELLDWSPTKLWRHRRQFREAYLENPLAKRRLHRDGAEIVYLTEMGALFAKHFLNLPKPPQPVSHQTSHTLALVAILMRYIHRYGRDGADWYSTREATDQLAYVRHVALGESDADMRTGVVRPDAALKGQQGFWWIEYDNDTESARVILHKLQRWAAAVEGLHESFRRVMWIAPTEKRRDQLADIWRRLQDDRADMQFFVAREERWE</sequence>
<dbReference type="EMBL" id="JAURUO010000023">
    <property type="protein sequence ID" value="MDP9729824.1"/>
    <property type="molecule type" value="Genomic_DNA"/>
</dbReference>
<accession>A0ABT9LZX9</accession>
<dbReference type="InterPro" id="IPR025855">
    <property type="entry name" value="Replic_Relax"/>
</dbReference>
<reference evidence="1 2" key="1">
    <citation type="submission" date="2023-07" db="EMBL/GenBank/DDBJ databases">
        <title>Genomic Encyclopedia of Type Strains, Phase IV (KMG-IV): sequencing the most valuable type-strain genomes for metagenomic binning, comparative biology and taxonomic classification.</title>
        <authorList>
            <person name="Goeker M."/>
        </authorList>
    </citation>
    <scope>NUCLEOTIDE SEQUENCE [LARGE SCALE GENOMIC DNA]</scope>
    <source>
        <strain evidence="1 2">DSM 25924</strain>
    </source>
</reference>
<dbReference type="Proteomes" id="UP001229209">
    <property type="component" value="Unassembled WGS sequence"/>
</dbReference>
<organism evidence="1 2">
    <name type="scientific">Alicyclobacillus tolerans</name>
    <dbReference type="NCBI Taxonomy" id="90970"/>
    <lineage>
        <taxon>Bacteria</taxon>
        <taxon>Bacillati</taxon>
        <taxon>Bacillota</taxon>
        <taxon>Bacilli</taxon>
        <taxon>Bacillales</taxon>
        <taxon>Alicyclobacillaceae</taxon>
        <taxon>Alicyclobacillus</taxon>
    </lineage>
</organism>
<evidence type="ECO:0000313" key="2">
    <source>
        <dbReference type="Proteomes" id="UP001229209"/>
    </source>
</evidence>
<name>A0ABT9LZX9_9BACL</name>
<evidence type="ECO:0008006" key="3">
    <source>
        <dbReference type="Google" id="ProtNLM"/>
    </source>
</evidence>
<dbReference type="Pfam" id="PF13814">
    <property type="entry name" value="Replic_Relax"/>
    <property type="match status" value="1"/>
</dbReference>
<gene>
    <name evidence="1" type="ORF">J2S04_002798</name>
</gene>
<comment type="caution">
    <text evidence="1">The sequence shown here is derived from an EMBL/GenBank/DDBJ whole genome shotgun (WGS) entry which is preliminary data.</text>
</comment>
<dbReference type="RefSeq" id="WP_203114161.1">
    <property type="nucleotide sequence ID" value="NZ_JAURUO010000023.1"/>
</dbReference>
<evidence type="ECO:0000313" key="1">
    <source>
        <dbReference type="EMBL" id="MDP9729824.1"/>
    </source>
</evidence>